<gene>
    <name evidence="2" type="ORF">GCM10011585_14490</name>
</gene>
<name>A0A917HB15_9BACT</name>
<evidence type="ECO:0000259" key="1">
    <source>
        <dbReference type="Pfam" id="PF06983"/>
    </source>
</evidence>
<evidence type="ECO:0000313" key="3">
    <source>
        <dbReference type="Proteomes" id="UP000647241"/>
    </source>
</evidence>
<accession>A0A917HB15</accession>
<comment type="caution">
    <text evidence="2">The sequence shown here is derived from an EMBL/GenBank/DDBJ whole genome shotgun (WGS) entry which is preliminary data.</text>
</comment>
<dbReference type="PANTHER" id="PTHR33990:SF1">
    <property type="entry name" value="PROTEIN YJDN"/>
    <property type="match status" value="1"/>
</dbReference>
<dbReference type="Proteomes" id="UP000647241">
    <property type="component" value="Unassembled WGS sequence"/>
</dbReference>
<dbReference type="Pfam" id="PF06983">
    <property type="entry name" value="3-dmu-9_3-mt"/>
    <property type="match status" value="1"/>
</dbReference>
<dbReference type="InterPro" id="IPR028973">
    <property type="entry name" value="PhnB-like"/>
</dbReference>
<organism evidence="2 3">
    <name type="scientific">Edaphobacter dinghuensis</name>
    <dbReference type="NCBI Taxonomy" id="1560005"/>
    <lineage>
        <taxon>Bacteria</taxon>
        <taxon>Pseudomonadati</taxon>
        <taxon>Acidobacteriota</taxon>
        <taxon>Terriglobia</taxon>
        <taxon>Terriglobales</taxon>
        <taxon>Acidobacteriaceae</taxon>
        <taxon>Edaphobacter</taxon>
    </lineage>
</organism>
<dbReference type="AlphaFoldDB" id="A0A917HB15"/>
<feature type="domain" description="PhnB-like" evidence="1">
    <location>
        <begin position="2"/>
        <end position="131"/>
    </location>
</feature>
<dbReference type="CDD" id="cd06588">
    <property type="entry name" value="PhnB_like"/>
    <property type="match status" value="1"/>
</dbReference>
<dbReference type="RefSeq" id="WP_188553521.1">
    <property type="nucleotide sequence ID" value="NZ_BMGT01000002.1"/>
</dbReference>
<dbReference type="Gene3D" id="3.10.180.10">
    <property type="entry name" value="2,3-Dihydroxybiphenyl 1,2-Dioxygenase, domain 1"/>
    <property type="match status" value="1"/>
</dbReference>
<keyword evidence="3" id="KW-1185">Reference proteome</keyword>
<reference evidence="2" key="2">
    <citation type="submission" date="2020-09" db="EMBL/GenBank/DDBJ databases">
        <authorList>
            <person name="Sun Q."/>
            <person name="Zhou Y."/>
        </authorList>
    </citation>
    <scope>NUCLEOTIDE SEQUENCE</scope>
    <source>
        <strain evidence="2">CGMCC 1.12997</strain>
    </source>
</reference>
<dbReference type="InterPro" id="IPR029068">
    <property type="entry name" value="Glyas_Bleomycin-R_OHBP_Dase"/>
</dbReference>
<sequence length="136" mass="15470">MKLYTHLNFGGRCEEAFLFYEKHLDAKITMMMKQNQLPSQDKVPQGMGNAVVHARIDIAGVELIGNDVPPNYFQPIRSSYLYLTLDSTESADNIWKILADGGEVTMPIAETFFATRFGQLRDKFGVLWSIIHPKQM</sequence>
<proteinExistence type="predicted"/>
<evidence type="ECO:0000313" key="2">
    <source>
        <dbReference type="EMBL" id="GGG73123.1"/>
    </source>
</evidence>
<dbReference type="PANTHER" id="PTHR33990">
    <property type="entry name" value="PROTEIN YJDN-RELATED"/>
    <property type="match status" value="1"/>
</dbReference>
<protein>
    <submittedName>
        <fullName evidence="2">VOC family protein</fullName>
    </submittedName>
</protein>
<dbReference type="SUPFAM" id="SSF54593">
    <property type="entry name" value="Glyoxalase/Bleomycin resistance protein/Dihydroxybiphenyl dioxygenase"/>
    <property type="match status" value="1"/>
</dbReference>
<reference evidence="2" key="1">
    <citation type="journal article" date="2014" name="Int. J. Syst. Evol. Microbiol.">
        <title>Complete genome sequence of Corynebacterium casei LMG S-19264T (=DSM 44701T), isolated from a smear-ripened cheese.</title>
        <authorList>
            <consortium name="US DOE Joint Genome Institute (JGI-PGF)"/>
            <person name="Walter F."/>
            <person name="Albersmeier A."/>
            <person name="Kalinowski J."/>
            <person name="Ruckert C."/>
        </authorList>
    </citation>
    <scope>NUCLEOTIDE SEQUENCE</scope>
    <source>
        <strain evidence="2">CGMCC 1.12997</strain>
    </source>
</reference>
<dbReference type="EMBL" id="BMGT01000002">
    <property type="protein sequence ID" value="GGG73123.1"/>
    <property type="molecule type" value="Genomic_DNA"/>
</dbReference>